<evidence type="ECO:0000259" key="4">
    <source>
        <dbReference type="PROSITE" id="PS50995"/>
    </source>
</evidence>
<evidence type="ECO:0000256" key="3">
    <source>
        <dbReference type="ARBA" id="ARBA00023163"/>
    </source>
</evidence>
<protein>
    <submittedName>
        <fullName evidence="5">DNA-binding MarR family transcriptional regulator</fullName>
    </submittedName>
</protein>
<evidence type="ECO:0000313" key="5">
    <source>
        <dbReference type="EMBL" id="NYH93349.1"/>
    </source>
</evidence>
<keyword evidence="2 5" id="KW-0238">DNA-binding</keyword>
<gene>
    <name evidence="5" type="ORF">F4554_005987</name>
</gene>
<dbReference type="Gene3D" id="1.10.10.10">
    <property type="entry name" value="Winged helix-like DNA-binding domain superfamily/Winged helix DNA-binding domain"/>
    <property type="match status" value="1"/>
</dbReference>
<dbReference type="PANTHER" id="PTHR33164:SF57">
    <property type="entry name" value="MARR-FAMILY TRANSCRIPTIONAL REGULATOR"/>
    <property type="match status" value="1"/>
</dbReference>
<dbReference type="InterPro" id="IPR036390">
    <property type="entry name" value="WH_DNA-bd_sf"/>
</dbReference>
<dbReference type="RefSeq" id="WP_179790886.1">
    <property type="nucleotide sequence ID" value="NZ_BAAARR010000045.1"/>
</dbReference>
<feature type="domain" description="HTH marR-type" evidence="4">
    <location>
        <begin position="13"/>
        <end position="147"/>
    </location>
</feature>
<dbReference type="AlphaFoldDB" id="A0A852ZVK1"/>
<dbReference type="InterPro" id="IPR000835">
    <property type="entry name" value="HTH_MarR-typ"/>
</dbReference>
<dbReference type="Pfam" id="PF12802">
    <property type="entry name" value="MarR_2"/>
    <property type="match status" value="1"/>
</dbReference>
<dbReference type="GO" id="GO:0006950">
    <property type="term" value="P:response to stress"/>
    <property type="evidence" value="ECO:0007669"/>
    <property type="project" value="TreeGrafter"/>
</dbReference>
<dbReference type="Proteomes" id="UP000579605">
    <property type="component" value="Unassembled WGS sequence"/>
</dbReference>
<organism evidence="5 6">
    <name type="scientific">Actinopolymorpha rutila</name>
    <dbReference type="NCBI Taxonomy" id="446787"/>
    <lineage>
        <taxon>Bacteria</taxon>
        <taxon>Bacillati</taxon>
        <taxon>Actinomycetota</taxon>
        <taxon>Actinomycetes</taxon>
        <taxon>Propionibacteriales</taxon>
        <taxon>Actinopolymorphaceae</taxon>
        <taxon>Actinopolymorpha</taxon>
    </lineage>
</organism>
<reference evidence="5 6" key="1">
    <citation type="submission" date="2020-07" db="EMBL/GenBank/DDBJ databases">
        <title>Sequencing the genomes of 1000 actinobacteria strains.</title>
        <authorList>
            <person name="Klenk H.-P."/>
        </authorList>
    </citation>
    <scope>NUCLEOTIDE SEQUENCE [LARGE SCALE GENOMIC DNA]</scope>
    <source>
        <strain evidence="5 6">DSM 18448</strain>
    </source>
</reference>
<keyword evidence="3" id="KW-0804">Transcription</keyword>
<dbReference type="InterPro" id="IPR036388">
    <property type="entry name" value="WH-like_DNA-bd_sf"/>
</dbReference>
<keyword evidence="6" id="KW-1185">Reference proteome</keyword>
<name>A0A852ZVK1_9ACTN</name>
<proteinExistence type="predicted"/>
<keyword evidence="1" id="KW-0805">Transcription regulation</keyword>
<dbReference type="PANTHER" id="PTHR33164">
    <property type="entry name" value="TRANSCRIPTIONAL REGULATOR, MARR FAMILY"/>
    <property type="match status" value="1"/>
</dbReference>
<dbReference type="GO" id="GO:0003677">
    <property type="term" value="F:DNA binding"/>
    <property type="evidence" value="ECO:0007669"/>
    <property type="project" value="UniProtKB-KW"/>
</dbReference>
<dbReference type="EMBL" id="JACBZH010000001">
    <property type="protein sequence ID" value="NYH93349.1"/>
    <property type="molecule type" value="Genomic_DNA"/>
</dbReference>
<dbReference type="SMART" id="SM00347">
    <property type="entry name" value="HTH_MARR"/>
    <property type="match status" value="1"/>
</dbReference>
<dbReference type="GO" id="GO:0003700">
    <property type="term" value="F:DNA-binding transcription factor activity"/>
    <property type="evidence" value="ECO:0007669"/>
    <property type="project" value="InterPro"/>
</dbReference>
<comment type="caution">
    <text evidence="5">The sequence shown here is derived from an EMBL/GenBank/DDBJ whole genome shotgun (WGS) entry which is preliminary data.</text>
</comment>
<accession>A0A852ZVK1</accession>
<dbReference type="InterPro" id="IPR023187">
    <property type="entry name" value="Tscrpt_reg_MarR-type_CS"/>
</dbReference>
<dbReference type="PROSITE" id="PS50995">
    <property type="entry name" value="HTH_MARR_2"/>
    <property type="match status" value="1"/>
</dbReference>
<evidence type="ECO:0000256" key="2">
    <source>
        <dbReference type="ARBA" id="ARBA00023125"/>
    </source>
</evidence>
<sequence>MVKRLTNPLQELDLPLGTLMNSAGARLAASLDAALRAAGFADLRSSHAAPFMVLDAEGTRPSELATRAHMSKQAMGELVAYLVDHGYLEVLPDPADRRARLVRPTARGWRAVDTGHKVITDFDQWLEEQLGAEEVAQLRRALRLILQAPTLLNNKDH</sequence>
<dbReference type="InterPro" id="IPR039422">
    <property type="entry name" value="MarR/SlyA-like"/>
</dbReference>
<evidence type="ECO:0000313" key="6">
    <source>
        <dbReference type="Proteomes" id="UP000579605"/>
    </source>
</evidence>
<evidence type="ECO:0000256" key="1">
    <source>
        <dbReference type="ARBA" id="ARBA00023015"/>
    </source>
</evidence>
<dbReference type="SUPFAM" id="SSF46785">
    <property type="entry name" value="Winged helix' DNA-binding domain"/>
    <property type="match status" value="1"/>
</dbReference>
<dbReference type="PROSITE" id="PS01117">
    <property type="entry name" value="HTH_MARR_1"/>
    <property type="match status" value="1"/>
</dbReference>